<keyword evidence="4" id="KW-1185">Reference proteome</keyword>
<gene>
    <name evidence="3" type="ORF">BU23DRAFT_162751</name>
</gene>
<feature type="region of interest" description="Disordered" evidence="2">
    <location>
        <begin position="700"/>
        <end position="720"/>
    </location>
</feature>
<dbReference type="EMBL" id="ML976687">
    <property type="protein sequence ID" value="KAF1972395.1"/>
    <property type="molecule type" value="Genomic_DNA"/>
</dbReference>
<feature type="compositionally biased region" description="Polar residues" evidence="2">
    <location>
        <begin position="64"/>
        <end position="73"/>
    </location>
</feature>
<evidence type="ECO:0000256" key="1">
    <source>
        <dbReference type="SAM" id="Coils"/>
    </source>
</evidence>
<feature type="compositionally biased region" description="Polar residues" evidence="2">
    <location>
        <begin position="970"/>
        <end position="1003"/>
    </location>
</feature>
<protein>
    <submittedName>
        <fullName evidence="3">Uncharacterized protein</fullName>
    </submittedName>
</protein>
<dbReference type="OrthoDB" id="3796126at2759"/>
<dbReference type="AlphaFoldDB" id="A0A6A5V5I7"/>
<feature type="region of interest" description="Disordered" evidence="2">
    <location>
        <begin position="953"/>
        <end position="1021"/>
    </location>
</feature>
<feature type="compositionally biased region" description="Polar residues" evidence="2">
    <location>
        <begin position="93"/>
        <end position="102"/>
    </location>
</feature>
<evidence type="ECO:0000313" key="4">
    <source>
        <dbReference type="Proteomes" id="UP000800036"/>
    </source>
</evidence>
<name>A0A6A5V5I7_9PLEO</name>
<feature type="compositionally biased region" description="Polar residues" evidence="2">
    <location>
        <begin position="111"/>
        <end position="128"/>
    </location>
</feature>
<feature type="coiled-coil region" evidence="1">
    <location>
        <begin position="884"/>
        <end position="911"/>
    </location>
</feature>
<feature type="region of interest" description="Disordered" evidence="2">
    <location>
        <begin position="34"/>
        <end position="204"/>
    </location>
</feature>
<proteinExistence type="predicted"/>
<organism evidence="3 4">
    <name type="scientific">Bimuria novae-zelandiae CBS 107.79</name>
    <dbReference type="NCBI Taxonomy" id="1447943"/>
    <lineage>
        <taxon>Eukaryota</taxon>
        <taxon>Fungi</taxon>
        <taxon>Dikarya</taxon>
        <taxon>Ascomycota</taxon>
        <taxon>Pezizomycotina</taxon>
        <taxon>Dothideomycetes</taxon>
        <taxon>Pleosporomycetidae</taxon>
        <taxon>Pleosporales</taxon>
        <taxon>Massarineae</taxon>
        <taxon>Didymosphaeriaceae</taxon>
        <taxon>Bimuria</taxon>
    </lineage>
</organism>
<feature type="compositionally biased region" description="Basic and acidic residues" evidence="2">
    <location>
        <begin position="308"/>
        <end position="317"/>
    </location>
</feature>
<evidence type="ECO:0000313" key="3">
    <source>
        <dbReference type="EMBL" id="KAF1972395.1"/>
    </source>
</evidence>
<feature type="region of interest" description="Disordered" evidence="2">
    <location>
        <begin position="268"/>
        <end position="505"/>
    </location>
</feature>
<accession>A0A6A5V5I7</accession>
<dbReference type="Proteomes" id="UP000800036">
    <property type="component" value="Unassembled WGS sequence"/>
</dbReference>
<feature type="compositionally biased region" description="Polar residues" evidence="2">
    <location>
        <begin position="745"/>
        <end position="754"/>
    </location>
</feature>
<feature type="region of interest" description="Disordered" evidence="2">
    <location>
        <begin position="527"/>
        <end position="598"/>
    </location>
</feature>
<feature type="compositionally biased region" description="Basic and acidic residues" evidence="2">
    <location>
        <begin position="141"/>
        <end position="155"/>
    </location>
</feature>
<feature type="region of interest" description="Disordered" evidence="2">
    <location>
        <begin position="734"/>
        <end position="762"/>
    </location>
</feature>
<feature type="compositionally biased region" description="Low complexity" evidence="2">
    <location>
        <begin position="156"/>
        <end position="175"/>
    </location>
</feature>
<feature type="region of interest" description="Disordered" evidence="2">
    <location>
        <begin position="1"/>
        <end position="20"/>
    </location>
</feature>
<sequence length="1021" mass="111505">MPSPYKRRPAHIDTQVPLRPVPGPNAFAIAELAAAQAETEPRRPSYCGEPEPSPFEGEWDPTRPRSNSTNYYRLSNKEAYSNLVEGVRKSPTKQKYSQNAASAPSRHGSGPRSNYTDRSVRSMFSDQMQLEGMREAATSRSRIEAQREQKLEDMMGHAPEAPASAGAASLPDGLLKVNDMRQSRASQSSSKLSEPEESVTRSPKKKFFGISIPFSSRPLFKEEESTPPMPAKAAKVMGAVTPEKRNLSPLGRNYRALGKKYGDTRKVSPLAKHYTPGKKSVGAFIPRSDTSKSLPPTIGGQRGHHENRRSPIREYRRSPTSGDFSRVRRKTPPRHPSVFSHEPTLKALVGSGDDDTKASVGIDINKLKALVDSDDDEVPPTPPRKNSLPRNQPPPPRTDSLPQNQPKAPGLPRAIGPLQAIDPPEPLPETIMNEVERLLRPPTPGVESEDLESEDYEDHGMQTFVPPAPRLHPTSYGSGGSGGSPTKYCPGGESPSKYCSTGASEKAELVERQSILSSHGRVGYLMPEEVEQKSPDKDALSTLRGDPRSTPASPTRAPSWDRATNADVAQPESSPVLEYLPPTVYEPPHSKYTKTTVRTSNTVTELRRSRDRWFLVTELVPAAASGSPTRLGHQLIPISSTDDVSEIDPQSALGKELAQAETTAQTRPIPQGMLQLPIPSPTTTQHIMDGLRLISPSTANRSEQLQREPSPPPLTAMLNGVSPSKVEFRDFNRSSAIPGPLRSGPQPTEGSPASANADVPGSNYGHALVPHLAFQLPPPPMGDASPAEQFARVNEHIDVAAVSLYDWVQKQNESAVKMTIAKNEQLKTVVEQQFDAIKSQINSVGEKADHNGNQTHNLSVQLDKLREFIKTEVVEPLGKHAQKTSAMEQDIKELQKAIQDMQKSAVQTQASGSPPYVSPYQTPPVLPNSRSQPAFPPFYEANHSAFGRYAANNQPARSSYGRDNRENNPGVPTTTGNPYHSPGHSFNNGYGGAYQNSFNNNFSPMHDQPHPYGGYNQGFPK</sequence>
<feature type="compositionally biased region" description="Basic and acidic residues" evidence="2">
    <location>
        <begin position="530"/>
        <end position="539"/>
    </location>
</feature>
<keyword evidence="1" id="KW-0175">Coiled coil</keyword>
<feature type="compositionally biased region" description="Acidic residues" evidence="2">
    <location>
        <begin position="447"/>
        <end position="457"/>
    </location>
</feature>
<evidence type="ECO:0000256" key="2">
    <source>
        <dbReference type="SAM" id="MobiDB-lite"/>
    </source>
</evidence>
<reference evidence="3" key="1">
    <citation type="journal article" date="2020" name="Stud. Mycol.">
        <title>101 Dothideomycetes genomes: a test case for predicting lifestyles and emergence of pathogens.</title>
        <authorList>
            <person name="Haridas S."/>
            <person name="Albert R."/>
            <person name="Binder M."/>
            <person name="Bloem J."/>
            <person name="Labutti K."/>
            <person name="Salamov A."/>
            <person name="Andreopoulos B."/>
            <person name="Baker S."/>
            <person name="Barry K."/>
            <person name="Bills G."/>
            <person name="Bluhm B."/>
            <person name="Cannon C."/>
            <person name="Castanera R."/>
            <person name="Culley D."/>
            <person name="Daum C."/>
            <person name="Ezra D."/>
            <person name="Gonzalez J."/>
            <person name="Henrissat B."/>
            <person name="Kuo A."/>
            <person name="Liang C."/>
            <person name="Lipzen A."/>
            <person name="Lutzoni F."/>
            <person name="Magnuson J."/>
            <person name="Mondo S."/>
            <person name="Nolan M."/>
            <person name="Ohm R."/>
            <person name="Pangilinan J."/>
            <person name="Park H.-J."/>
            <person name="Ramirez L."/>
            <person name="Alfaro M."/>
            <person name="Sun H."/>
            <person name="Tritt A."/>
            <person name="Yoshinaga Y."/>
            <person name="Zwiers L.-H."/>
            <person name="Turgeon B."/>
            <person name="Goodwin S."/>
            <person name="Spatafora J."/>
            <person name="Crous P."/>
            <person name="Grigoriev I."/>
        </authorList>
    </citation>
    <scope>NUCLEOTIDE SEQUENCE</scope>
    <source>
        <strain evidence="3">CBS 107.79</strain>
    </source>
</reference>